<dbReference type="WBParaSite" id="GPUH_0000958401-mRNA-1">
    <property type="protein sequence ID" value="GPUH_0000958401-mRNA-1"/>
    <property type="gene ID" value="GPUH_0000958401"/>
</dbReference>
<feature type="region of interest" description="Disordered" evidence="1">
    <location>
        <begin position="1"/>
        <end position="80"/>
    </location>
</feature>
<organism evidence="4">
    <name type="scientific">Gongylonema pulchrum</name>
    <dbReference type="NCBI Taxonomy" id="637853"/>
    <lineage>
        <taxon>Eukaryota</taxon>
        <taxon>Metazoa</taxon>
        <taxon>Ecdysozoa</taxon>
        <taxon>Nematoda</taxon>
        <taxon>Chromadorea</taxon>
        <taxon>Rhabditida</taxon>
        <taxon>Spirurina</taxon>
        <taxon>Spiruromorpha</taxon>
        <taxon>Spiruroidea</taxon>
        <taxon>Gongylonematidae</taxon>
        <taxon>Gongylonema</taxon>
    </lineage>
</organism>
<sequence>MSRLTSRVESLTDAETPAWDELSDGPKGNGGISPQLREIRGLGVLTEEEDEHHKHSQAEAADAKRPDVVKKSSGSSGPSY</sequence>
<protein>
    <submittedName>
        <fullName evidence="2 4">Uncharacterized protein</fullName>
    </submittedName>
</protein>
<evidence type="ECO:0000313" key="4">
    <source>
        <dbReference type="WBParaSite" id="GPUH_0000958401-mRNA-1"/>
    </source>
</evidence>
<evidence type="ECO:0000313" key="3">
    <source>
        <dbReference type="Proteomes" id="UP000271098"/>
    </source>
</evidence>
<proteinExistence type="predicted"/>
<gene>
    <name evidence="2" type="ORF">GPUH_LOCUS9572</name>
</gene>
<keyword evidence="3" id="KW-1185">Reference proteome</keyword>
<dbReference type="EMBL" id="UYRT01031849">
    <property type="protein sequence ID" value="VDK73961.1"/>
    <property type="molecule type" value="Genomic_DNA"/>
</dbReference>
<dbReference type="Proteomes" id="UP000271098">
    <property type="component" value="Unassembled WGS sequence"/>
</dbReference>
<dbReference type="AlphaFoldDB" id="A0A183DLI2"/>
<reference evidence="4" key="1">
    <citation type="submission" date="2016-06" db="UniProtKB">
        <authorList>
            <consortium name="WormBaseParasite"/>
        </authorList>
    </citation>
    <scope>IDENTIFICATION</scope>
</reference>
<accession>A0A183DLI2</accession>
<reference evidence="2 3" key="2">
    <citation type="submission" date="2018-11" db="EMBL/GenBank/DDBJ databases">
        <authorList>
            <consortium name="Pathogen Informatics"/>
        </authorList>
    </citation>
    <scope>NUCLEOTIDE SEQUENCE [LARGE SCALE GENOMIC DNA]</scope>
</reference>
<feature type="compositionally biased region" description="Basic and acidic residues" evidence="1">
    <location>
        <begin position="51"/>
        <end position="70"/>
    </location>
</feature>
<evidence type="ECO:0000256" key="1">
    <source>
        <dbReference type="SAM" id="MobiDB-lite"/>
    </source>
</evidence>
<name>A0A183DLI2_9BILA</name>
<feature type="compositionally biased region" description="Low complexity" evidence="1">
    <location>
        <begin position="71"/>
        <end position="80"/>
    </location>
</feature>
<evidence type="ECO:0000313" key="2">
    <source>
        <dbReference type="EMBL" id="VDK73961.1"/>
    </source>
</evidence>